<sequence>MAPSRRRCSQQLLLCLLAIWAFVAAEARDVRPSEHGLLHQKDPGPVSPAMVAFFRGRPEVALPEARNVSDLAWKRAPPGPERQERARSSALLAAGLLCGVVGSALLAVAALAYAVHARRSGPGWSFDWARKRSGPEVRLGSA</sequence>
<evidence type="ECO:0000256" key="2">
    <source>
        <dbReference type="SAM" id="SignalP"/>
    </source>
</evidence>
<dbReference type="EMBL" id="CP136895">
    <property type="protein sequence ID" value="WOL12230.1"/>
    <property type="molecule type" value="Genomic_DNA"/>
</dbReference>
<proteinExistence type="predicted"/>
<name>A0AAQ3KQ39_9LILI</name>
<evidence type="ECO:0000313" key="3">
    <source>
        <dbReference type="EMBL" id="WOL12230.1"/>
    </source>
</evidence>
<feature type="transmembrane region" description="Helical" evidence="1">
    <location>
        <begin position="90"/>
        <end position="115"/>
    </location>
</feature>
<keyword evidence="1" id="KW-0472">Membrane</keyword>
<dbReference type="PANTHER" id="PTHR37189">
    <property type="entry name" value="CONCANAVALIN A-LIKE LECTIN/GLUCANASE DOMAIN-CONTAINING PROTEIN-RELATED"/>
    <property type="match status" value="1"/>
</dbReference>
<feature type="chain" id="PRO_5043044847" evidence="2">
    <location>
        <begin position="28"/>
        <end position="142"/>
    </location>
</feature>
<evidence type="ECO:0000256" key="1">
    <source>
        <dbReference type="SAM" id="Phobius"/>
    </source>
</evidence>
<dbReference type="AlphaFoldDB" id="A0AAQ3KQ39"/>
<keyword evidence="1" id="KW-1133">Transmembrane helix</keyword>
<keyword evidence="4" id="KW-1185">Reference proteome</keyword>
<keyword evidence="2" id="KW-0732">Signal</keyword>
<dbReference type="PANTHER" id="PTHR37189:SF4">
    <property type="entry name" value="TRANSMEMBRANE PROTEIN"/>
    <property type="match status" value="1"/>
</dbReference>
<reference evidence="3 4" key="1">
    <citation type="submission" date="2023-10" db="EMBL/GenBank/DDBJ databases">
        <title>Chromosome-scale genome assembly provides insights into flower coloration mechanisms of Canna indica.</title>
        <authorList>
            <person name="Li C."/>
        </authorList>
    </citation>
    <scope>NUCLEOTIDE SEQUENCE [LARGE SCALE GENOMIC DNA]</scope>
    <source>
        <tissue evidence="3">Flower</tissue>
    </source>
</reference>
<feature type="signal peptide" evidence="2">
    <location>
        <begin position="1"/>
        <end position="27"/>
    </location>
</feature>
<organism evidence="3 4">
    <name type="scientific">Canna indica</name>
    <name type="common">Indian-shot</name>
    <dbReference type="NCBI Taxonomy" id="4628"/>
    <lineage>
        <taxon>Eukaryota</taxon>
        <taxon>Viridiplantae</taxon>
        <taxon>Streptophyta</taxon>
        <taxon>Embryophyta</taxon>
        <taxon>Tracheophyta</taxon>
        <taxon>Spermatophyta</taxon>
        <taxon>Magnoliopsida</taxon>
        <taxon>Liliopsida</taxon>
        <taxon>Zingiberales</taxon>
        <taxon>Cannaceae</taxon>
        <taxon>Canna</taxon>
    </lineage>
</organism>
<keyword evidence="1" id="KW-0812">Transmembrane</keyword>
<evidence type="ECO:0000313" key="4">
    <source>
        <dbReference type="Proteomes" id="UP001327560"/>
    </source>
</evidence>
<accession>A0AAQ3KQ39</accession>
<protein>
    <submittedName>
        <fullName evidence="3">Uncharacterized protein</fullName>
    </submittedName>
</protein>
<dbReference type="Proteomes" id="UP001327560">
    <property type="component" value="Chromosome 6"/>
</dbReference>
<gene>
    <name evidence="3" type="ORF">Cni_G20996</name>
</gene>